<accession>A0A8R1UJS8</accession>
<reference evidence="1" key="2">
    <citation type="submission" date="2022-06" db="UniProtKB">
        <authorList>
            <consortium name="EnsemblMetazoa"/>
        </authorList>
    </citation>
    <scope>IDENTIFICATION</scope>
    <source>
        <strain evidence="1">PS312</strain>
    </source>
</reference>
<protein>
    <submittedName>
        <fullName evidence="1">Uncharacterized protein</fullName>
    </submittedName>
</protein>
<evidence type="ECO:0000313" key="1">
    <source>
        <dbReference type="EnsemblMetazoa" id="PPA33995.1"/>
    </source>
</evidence>
<accession>A0A2A6CTF9</accession>
<evidence type="ECO:0000313" key="2">
    <source>
        <dbReference type="Proteomes" id="UP000005239"/>
    </source>
</evidence>
<dbReference type="AlphaFoldDB" id="A0A2A6CTF9"/>
<dbReference type="EnsemblMetazoa" id="PPA33995.1">
    <property type="protein sequence ID" value="PPA33995.1"/>
    <property type="gene ID" value="WBGene00272364"/>
</dbReference>
<keyword evidence="2" id="KW-1185">Reference proteome</keyword>
<organism evidence="1 2">
    <name type="scientific">Pristionchus pacificus</name>
    <name type="common">Parasitic nematode worm</name>
    <dbReference type="NCBI Taxonomy" id="54126"/>
    <lineage>
        <taxon>Eukaryota</taxon>
        <taxon>Metazoa</taxon>
        <taxon>Ecdysozoa</taxon>
        <taxon>Nematoda</taxon>
        <taxon>Chromadorea</taxon>
        <taxon>Rhabditida</taxon>
        <taxon>Rhabditina</taxon>
        <taxon>Diplogasteromorpha</taxon>
        <taxon>Diplogasteroidea</taxon>
        <taxon>Neodiplogasteridae</taxon>
        <taxon>Pristionchus</taxon>
    </lineage>
</organism>
<name>A0A2A6CTF9_PRIPA</name>
<gene>
    <name evidence="1" type="primary">WBGene00272364</name>
</gene>
<proteinExistence type="predicted"/>
<dbReference type="Proteomes" id="UP000005239">
    <property type="component" value="Unassembled WGS sequence"/>
</dbReference>
<sequence>MKIRYVSTPHTRAKAQEANILNIGLDFNPTRLHYTGASDRIKWETQNEKEITDRSRLPIASTPLRAVIVVGGLEEVTAST</sequence>
<reference evidence="2" key="1">
    <citation type="journal article" date="2008" name="Nat. Genet.">
        <title>The Pristionchus pacificus genome provides a unique perspective on nematode lifestyle and parasitism.</title>
        <authorList>
            <person name="Dieterich C."/>
            <person name="Clifton S.W."/>
            <person name="Schuster L.N."/>
            <person name="Chinwalla A."/>
            <person name="Delehaunty K."/>
            <person name="Dinkelacker I."/>
            <person name="Fulton L."/>
            <person name="Fulton R."/>
            <person name="Godfrey J."/>
            <person name="Minx P."/>
            <person name="Mitreva M."/>
            <person name="Roeseler W."/>
            <person name="Tian H."/>
            <person name="Witte H."/>
            <person name="Yang S.P."/>
            <person name="Wilson R.K."/>
            <person name="Sommer R.J."/>
        </authorList>
    </citation>
    <scope>NUCLEOTIDE SEQUENCE [LARGE SCALE GENOMIC DNA]</scope>
    <source>
        <strain evidence="2">PS312</strain>
    </source>
</reference>